<dbReference type="AlphaFoldDB" id="A0A6G7J6X4"/>
<protein>
    <submittedName>
        <fullName evidence="2">DinB family protein</fullName>
    </submittedName>
</protein>
<organism evidence="2 3">
    <name type="scientific">Flagellimonas oceani</name>
    <dbReference type="NCBI Taxonomy" id="2698672"/>
    <lineage>
        <taxon>Bacteria</taxon>
        <taxon>Pseudomonadati</taxon>
        <taxon>Bacteroidota</taxon>
        <taxon>Flavobacteriia</taxon>
        <taxon>Flavobacteriales</taxon>
        <taxon>Flavobacteriaceae</taxon>
        <taxon>Flagellimonas</taxon>
    </lineage>
</organism>
<dbReference type="InterPro" id="IPR024775">
    <property type="entry name" value="DinB-like"/>
</dbReference>
<keyword evidence="3" id="KW-1185">Reference proteome</keyword>
<evidence type="ECO:0000313" key="3">
    <source>
        <dbReference type="Proteomes" id="UP000502928"/>
    </source>
</evidence>
<sequence>MTELQTLIKQTENAFEWTNKLIVSVPMDKWDIMADGIESNVSWQVGHQIISIYYHTIMTTVGHISELIENLDLRLYTEICNYNTFASDMVGKTDSNQLLEHLKLMQEKSLAVISSLSENDLQNAVEPTKVPHPVAKTKFDAIDWNIKHTMWHCGQIATIKRIVDNSFDYGIKRPKKEENK</sequence>
<accession>A0A6G7J6X4</accession>
<name>A0A6G7J6X4_9FLAO</name>
<dbReference type="RefSeq" id="WP_166250003.1">
    <property type="nucleotide sequence ID" value="NZ_CP049616.1"/>
</dbReference>
<feature type="domain" description="DinB-like" evidence="1">
    <location>
        <begin position="15"/>
        <end position="156"/>
    </location>
</feature>
<dbReference type="KEGG" id="mut:GVT53_18740"/>
<gene>
    <name evidence="2" type="ORF">GVT53_18740</name>
</gene>
<dbReference type="SUPFAM" id="SSF109854">
    <property type="entry name" value="DinB/YfiT-like putative metalloenzymes"/>
    <property type="match status" value="1"/>
</dbReference>
<dbReference type="InterPro" id="IPR034660">
    <property type="entry name" value="DinB/YfiT-like"/>
</dbReference>
<proteinExistence type="predicted"/>
<dbReference type="Pfam" id="PF12867">
    <property type="entry name" value="DinB_2"/>
    <property type="match status" value="1"/>
</dbReference>
<dbReference type="Proteomes" id="UP000502928">
    <property type="component" value="Chromosome"/>
</dbReference>
<evidence type="ECO:0000313" key="2">
    <source>
        <dbReference type="EMBL" id="QII46631.1"/>
    </source>
</evidence>
<reference evidence="2 3" key="1">
    <citation type="submission" date="2020-02" db="EMBL/GenBank/DDBJ databases">
        <title>Complete genome of Muricauda sp. 501str8.</title>
        <authorList>
            <person name="Dong B."/>
            <person name="Zhu S."/>
            <person name="Yang J."/>
            <person name="Chen J."/>
        </authorList>
    </citation>
    <scope>NUCLEOTIDE SEQUENCE [LARGE SCALE GENOMIC DNA]</scope>
    <source>
        <strain evidence="2 3">501str8</strain>
    </source>
</reference>
<dbReference type="Gene3D" id="1.20.120.450">
    <property type="entry name" value="dinb family like domain"/>
    <property type="match status" value="1"/>
</dbReference>
<evidence type="ECO:0000259" key="1">
    <source>
        <dbReference type="Pfam" id="PF12867"/>
    </source>
</evidence>
<dbReference type="EMBL" id="CP049616">
    <property type="protein sequence ID" value="QII46631.1"/>
    <property type="molecule type" value="Genomic_DNA"/>
</dbReference>